<name>A0AAV4NLM2_CAEEX</name>
<proteinExistence type="predicted"/>
<dbReference type="EMBL" id="BPLR01003489">
    <property type="protein sequence ID" value="GIX85215.1"/>
    <property type="molecule type" value="Genomic_DNA"/>
</dbReference>
<sequence>MPLSIIARSNISIASLQLYRYLYKRPPIPSSESQQFLLECVCLCWLQSEENISCADSRVPIMSHANSDLHGRQKSMTSLFRSIECQQRPH</sequence>
<dbReference type="Proteomes" id="UP001054945">
    <property type="component" value="Unassembled WGS sequence"/>
</dbReference>
<reference evidence="1 2" key="1">
    <citation type="submission" date="2021-06" db="EMBL/GenBank/DDBJ databases">
        <title>Caerostris extrusa draft genome.</title>
        <authorList>
            <person name="Kono N."/>
            <person name="Arakawa K."/>
        </authorList>
    </citation>
    <scope>NUCLEOTIDE SEQUENCE [LARGE SCALE GENOMIC DNA]</scope>
</reference>
<gene>
    <name evidence="1" type="ORF">CEXT_561941</name>
</gene>
<evidence type="ECO:0000313" key="1">
    <source>
        <dbReference type="EMBL" id="GIX85215.1"/>
    </source>
</evidence>
<dbReference type="AlphaFoldDB" id="A0AAV4NLM2"/>
<comment type="caution">
    <text evidence="1">The sequence shown here is derived from an EMBL/GenBank/DDBJ whole genome shotgun (WGS) entry which is preliminary data.</text>
</comment>
<organism evidence="1 2">
    <name type="scientific">Caerostris extrusa</name>
    <name type="common">Bark spider</name>
    <name type="synonym">Caerostris bankana</name>
    <dbReference type="NCBI Taxonomy" id="172846"/>
    <lineage>
        <taxon>Eukaryota</taxon>
        <taxon>Metazoa</taxon>
        <taxon>Ecdysozoa</taxon>
        <taxon>Arthropoda</taxon>
        <taxon>Chelicerata</taxon>
        <taxon>Arachnida</taxon>
        <taxon>Araneae</taxon>
        <taxon>Araneomorphae</taxon>
        <taxon>Entelegynae</taxon>
        <taxon>Araneoidea</taxon>
        <taxon>Araneidae</taxon>
        <taxon>Caerostris</taxon>
    </lineage>
</organism>
<protein>
    <submittedName>
        <fullName evidence="1">Uncharacterized protein</fullName>
    </submittedName>
</protein>
<evidence type="ECO:0000313" key="2">
    <source>
        <dbReference type="Proteomes" id="UP001054945"/>
    </source>
</evidence>
<keyword evidence="2" id="KW-1185">Reference proteome</keyword>
<accession>A0AAV4NLM2</accession>